<gene>
    <name evidence="1" type="ordered locus">CAP2UW1_0563</name>
</gene>
<dbReference type="EMBL" id="CP001715">
    <property type="protein sequence ID" value="ACV33912.1"/>
    <property type="molecule type" value="Genomic_DNA"/>
</dbReference>
<dbReference type="STRING" id="522306.CAP2UW1_0563"/>
<proteinExistence type="predicted"/>
<dbReference type="eggNOG" id="COG4701">
    <property type="taxonomic scope" value="Bacteria"/>
</dbReference>
<dbReference type="AlphaFoldDB" id="C7RLL8"/>
<evidence type="ECO:0000313" key="1">
    <source>
        <dbReference type="EMBL" id="ACV33912.1"/>
    </source>
</evidence>
<protein>
    <recommendedName>
        <fullName evidence="2">DUF721 domain-containing protein</fullName>
    </recommendedName>
</protein>
<organism evidence="1">
    <name type="scientific">Accumulibacter regalis</name>
    <dbReference type="NCBI Taxonomy" id="522306"/>
    <lineage>
        <taxon>Bacteria</taxon>
        <taxon>Pseudomonadati</taxon>
        <taxon>Pseudomonadota</taxon>
        <taxon>Betaproteobacteria</taxon>
        <taxon>Candidatus Accumulibacter</taxon>
    </lineage>
</organism>
<reference evidence="1" key="2">
    <citation type="submission" date="2009-09" db="EMBL/GenBank/DDBJ databases">
        <title>Complete sequence of chromosome of Candidatus Accumulibacter phosphatis clade IIA str. UW-1.</title>
        <authorList>
            <consortium name="US DOE Joint Genome Institute"/>
            <person name="Martin H.G."/>
            <person name="Ivanova N."/>
            <person name="Kunin V."/>
            <person name="Warnecke F."/>
            <person name="Barry K."/>
            <person name="He S."/>
            <person name="Salamov A."/>
            <person name="Szeto E."/>
            <person name="Dalin E."/>
            <person name="Pangilinan J.L."/>
            <person name="Lapidus A."/>
            <person name="Lowry S."/>
            <person name="Kyrpides N.C."/>
            <person name="McMahon K.D."/>
            <person name="Hugenholtz P."/>
        </authorList>
    </citation>
    <scope>NUCLEOTIDE SEQUENCE [LARGE SCALE GENOMIC DNA]</scope>
    <source>
        <strain evidence="1">UW-1</strain>
    </source>
</reference>
<dbReference type="InterPro" id="IPR007922">
    <property type="entry name" value="DciA-like"/>
</dbReference>
<evidence type="ECO:0008006" key="2">
    <source>
        <dbReference type="Google" id="ProtNLM"/>
    </source>
</evidence>
<name>C7RLL8_ACCRE</name>
<dbReference type="HOGENOM" id="CLU_114851_2_0_4"/>
<dbReference type="KEGG" id="app:CAP2UW1_0563"/>
<sequence>MADLLENYLQDSEGAGKVLVHARLLIRLAGLYAEIAPTHLARASRVANFKSGVVVIHADSGAIAAKLRQMAPTLVDQLSQRGIECSGVQVKVQARDQREPARAPAHKPLSVRTSAELTALSSSLPTSPLRRALEGLLARSAREE</sequence>
<dbReference type="Pfam" id="PF05258">
    <property type="entry name" value="DciA"/>
    <property type="match status" value="1"/>
</dbReference>
<accession>C7RLL8</accession>
<reference evidence="1" key="1">
    <citation type="submission" date="2009-08" db="EMBL/GenBank/DDBJ databases">
        <authorList>
            <consortium name="US DOE Joint Genome Institute"/>
            <person name="Lucas S."/>
            <person name="Copeland A."/>
            <person name="Lapidus A."/>
            <person name="Glavina del Rio T."/>
            <person name="Dalin E."/>
            <person name="Tice H."/>
            <person name="Bruce D."/>
            <person name="Barry K."/>
            <person name="Pitluck S."/>
            <person name="Lowry S."/>
            <person name="Larimer F."/>
            <person name="Land M."/>
            <person name="Hauser L."/>
            <person name="Kyrpides N."/>
            <person name="Ivanova N."/>
            <person name="McMahon K.D."/>
            <person name="Hugenholtz P."/>
        </authorList>
    </citation>
    <scope>NUCLEOTIDE SEQUENCE</scope>
    <source>
        <strain evidence="1">UW-1</strain>
    </source>
</reference>